<keyword evidence="2" id="KW-1185">Reference proteome</keyword>
<proteinExistence type="predicted"/>
<protein>
    <submittedName>
        <fullName evidence="1">Pleckstrin homology domain-containing family M member 1</fullName>
    </submittedName>
</protein>
<evidence type="ECO:0000313" key="2">
    <source>
        <dbReference type="Proteomes" id="UP000727407"/>
    </source>
</evidence>
<dbReference type="AlphaFoldDB" id="A0A8J4U052"/>
<sequence>DVSSSRGPPGCEAGLHRTFIRTFIRHFIRHFLFQGSGWSEFISTQTDDGVVQ</sequence>
<gene>
    <name evidence="1" type="primary">matK</name>
    <name evidence="1" type="ORF">DAT39_023074</name>
</gene>
<evidence type="ECO:0000313" key="1">
    <source>
        <dbReference type="EMBL" id="KAF5882094.1"/>
    </source>
</evidence>
<organism evidence="1 2">
    <name type="scientific">Clarias magur</name>
    <name type="common">Asian catfish</name>
    <name type="synonym">Macropteronotus magur</name>
    <dbReference type="NCBI Taxonomy" id="1594786"/>
    <lineage>
        <taxon>Eukaryota</taxon>
        <taxon>Metazoa</taxon>
        <taxon>Chordata</taxon>
        <taxon>Craniata</taxon>
        <taxon>Vertebrata</taxon>
        <taxon>Euteleostomi</taxon>
        <taxon>Actinopterygii</taxon>
        <taxon>Neopterygii</taxon>
        <taxon>Teleostei</taxon>
        <taxon>Ostariophysi</taxon>
        <taxon>Siluriformes</taxon>
        <taxon>Clariidae</taxon>
        <taxon>Clarias</taxon>
    </lineage>
</organism>
<feature type="non-terminal residue" evidence="1">
    <location>
        <position position="1"/>
    </location>
</feature>
<name>A0A8J4U052_CLAMG</name>
<feature type="non-terminal residue" evidence="1">
    <location>
        <position position="52"/>
    </location>
</feature>
<accession>A0A8J4U052</accession>
<comment type="caution">
    <text evidence="1">The sequence shown here is derived from an EMBL/GenBank/DDBJ whole genome shotgun (WGS) entry which is preliminary data.</text>
</comment>
<dbReference type="EMBL" id="QNUK01001414">
    <property type="protein sequence ID" value="KAF5882094.1"/>
    <property type="molecule type" value="Genomic_DNA"/>
</dbReference>
<dbReference type="Proteomes" id="UP000727407">
    <property type="component" value="Unassembled WGS sequence"/>
</dbReference>
<reference evidence="1" key="1">
    <citation type="submission" date="2020-07" db="EMBL/GenBank/DDBJ databases">
        <title>Clarias magur genome sequencing, assembly and annotation.</title>
        <authorList>
            <person name="Kushwaha B."/>
            <person name="Kumar R."/>
            <person name="Das P."/>
            <person name="Joshi C.G."/>
            <person name="Kumar D."/>
            <person name="Nagpure N.S."/>
            <person name="Pandey M."/>
            <person name="Agarwal S."/>
            <person name="Srivastava S."/>
            <person name="Singh M."/>
            <person name="Sahoo L."/>
            <person name="Jayasankar P."/>
            <person name="Meher P.K."/>
            <person name="Koringa P.G."/>
            <person name="Iquebal M.A."/>
            <person name="Das S.P."/>
            <person name="Bit A."/>
            <person name="Patnaik S."/>
            <person name="Patel N."/>
            <person name="Shah T.M."/>
            <person name="Hinsu A."/>
            <person name="Jena J.K."/>
        </authorList>
    </citation>
    <scope>NUCLEOTIDE SEQUENCE</scope>
    <source>
        <strain evidence="1">CIFAMagur01</strain>
        <tissue evidence="1">Testis</tissue>
    </source>
</reference>